<evidence type="ECO:0000313" key="2">
    <source>
        <dbReference type="EMBL" id="KDN95260.1"/>
    </source>
</evidence>
<dbReference type="PIRSF" id="PIRSF021774">
    <property type="entry name" value="UCP021774"/>
    <property type="match status" value="1"/>
</dbReference>
<keyword evidence="3" id="KW-1185">Reference proteome</keyword>
<accession>A0A066ZYU6</accession>
<protein>
    <recommendedName>
        <fullName evidence="1">DUF302 domain-containing protein</fullName>
    </recommendedName>
</protein>
<dbReference type="Gene3D" id="3.30.310.70">
    <property type="entry name" value="TT1751-like domain"/>
    <property type="match status" value="1"/>
</dbReference>
<dbReference type="Pfam" id="PF03625">
    <property type="entry name" value="DUF302"/>
    <property type="match status" value="1"/>
</dbReference>
<gene>
    <name evidence="2" type="ORF">EI16_02845</name>
</gene>
<dbReference type="InterPro" id="IPR035923">
    <property type="entry name" value="TT1751-like_sf"/>
</dbReference>
<dbReference type="AlphaFoldDB" id="A0A066ZYU6"/>
<sequence length="127" mass="13667">MKYVVTSDKSVDEVCQAMEEAVPAHKFGIVGIHDLKATMAKKGVEFGNEVRVFEICNPMKAKSVLEVDMDLASALPCRISVYQDGGVTKIGMIKPTDMLKALNDSPALVAVAEEVEAISVDIINAVK</sequence>
<name>A0A066ZYU6_HYDMR</name>
<dbReference type="PANTHER" id="PTHR38342:SF1">
    <property type="entry name" value="SLR5037 PROTEIN"/>
    <property type="match status" value="1"/>
</dbReference>
<dbReference type="EMBL" id="JMIU01000001">
    <property type="protein sequence ID" value="KDN95260.1"/>
    <property type="molecule type" value="Genomic_DNA"/>
</dbReference>
<dbReference type="PANTHER" id="PTHR38342">
    <property type="entry name" value="SLR5037 PROTEIN"/>
    <property type="match status" value="1"/>
</dbReference>
<dbReference type="InterPro" id="IPR005180">
    <property type="entry name" value="DUF302"/>
</dbReference>
<evidence type="ECO:0000259" key="1">
    <source>
        <dbReference type="Pfam" id="PF03625"/>
    </source>
</evidence>
<dbReference type="SUPFAM" id="SSF103247">
    <property type="entry name" value="TT1751-like"/>
    <property type="match status" value="1"/>
</dbReference>
<proteinExistence type="predicted"/>
<comment type="caution">
    <text evidence="2">The sequence shown here is derived from an EMBL/GenBank/DDBJ whole genome shotgun (WGS) entry which is preliminary data.</text>
</comment>
<organism evidence="2 3">
    <name type="scientific">Hydrogenovibrio marinus</name>
    <dbReference type="NCBI Taxonomy" id="28885"/>
    <lineage>
        <taxon>Bacteria</taxon>
        <taxon>Pseudomonadati</taxon>
        <taxon>Pseudomonadota</taxon>
        <taxon>Gammaproteobacteria</taxon>
        <taxon>Thiotrichales</taxon>
        <taxon>Piscirickettsiaceae</taxon>
        <taxon>Hydrogenovibrio</taxon>
    </lineage>
</organism>
<dbReference type="RefSeq" id="WP_029909201.1">
    <property type="nucleotide sequence ID" value="NZ_AP020335.1"/>
</dbReference>
<dbReference type="InterPro" id="IPR016796">
    <property type="entry name" value="UCP021774"/>
</dbReference>
<reference evidence="2 3" key="1">
    <citation type="submission" date="2014-04" db="EMBL/GenBank/DDBJ databases">
        <title>Draft genome sequence of Hydrogenovibrio marinus MH-110, a model organism for aerobic H2 metabolism.</title>
        <authorList>
            <person name="Cha H.J."/>
            <person name="Jo B.H."/>
            <person name="Hwang B.H."/>
        </authorList>
    </citation>
    <scope>NUCLEOTIDE SEQUENCE [LARGE SCALE GENOMIC DNA]</scope>
    <source>
        <strain evidence="2 3">MH-110</strain>
    </source>
</reference>
<dbReference type="CDD" id="cd14797">
    <property type="entry name" value="DUF302"/>
    <property type="match status" value="1"/>
</dbReference>
<feature type="domain" description="DUF302" evidence="1">
    <location>
        <begin position="33"/>
        <end position="95"/>
    </location>
</feature>
<evidence type="ECO:0000313" key="3">
    <source>
        <dbReference type="Proteomes" id="UP000027341"/>
    </source>
</evidence>
<dbReference type="STRING" id="28885.EI16_02845"/>
<dbReference type="Proteomes" id="UP000027341">
    <property type="component" value="Unassembled WGS sequence"/>
</dbReference>